<name>A0AAV9P5H7_9PEZI</name>
<dbReference type="GeneID" id="89928027"/>
<dbReference type="RefSeq" id="XP_064657729.1">
    <property type="nucleotide sequence ID" value="XM_064803928.1"/>
</dbReference>
<accession>A0AAV9P5H7</accession>
<evidence type="ECO:0000313" key="1">
    <source>
        <dbReference type="EMBL" id="KAK5168119.1"/>
    </source>
</evidence>
<comment type="caution">
    <text evidence="1">The sequence shown here is derived from an EMBL/GenBank/DDBJ whole genome shotgun (WGS) entry which is preliminary data.</text>
</comment>
<evidence type="ECO:0000313" key="2">
    <source>
        <dbReference type="Proteomes" id="UP001337655"/>
    </source>
</evidence>
<proteinExistence type="predicted"/>
<sequence>MATVHVSNVEEACAEFERAEKNGHWTANPILRHIFRTTADDKNAWFITSIRRFRRKYDRRSSLWLQMSLVQPPAKEVRLFIMMRTSTAGLTEAKLERMSHGAERKGWEIAPYGPEVDALVIAKSIRVRSSGVWVTIEDLMWALLALDGVLPQASKREDFGFGIFKWPEQVQDDVAVAEP</sequence>
<reference evidence="1 2" key="1">
    <citation type="submission" date="2023-08" db="EMBL/GenBank/DDBJ databases">
        <title>Black Yeasts Isolated from many extreme environments.</title>
        <authorList>
            <person name="Coleine C."/>
            <person name="Stajich J.E."/>
            <person name="Selbmann L."/>
        </authorList>
    </citation>
    <scope>NUCLEOTIDE SEQUENCE [LARGE SCALE GENOMIC DNA]</scope>
    <source>
        <strain evidence="1 2">CCFEE 5935</strain>
    </source>
</reference>
<organism evidence="1 2">
    <name type="scientific">Saxophila tyrrhenica</name>
    <dbReference type="NCBI Taxonomy" id="1690608"/>
    <lineage>
        <taxon>Eukaryota</taxon>
        <taxon>Fungi</taxon>
        <taxon>Dikarya</taxon>
        <taxon>Ascomycota</taxon>
        <taxon>Pezizomycotina</taxon>
        <taxon>Dothideomycetes</taxon>
        <taxon>Dothideomycetidae</taxon>
        <taxon>Mycosphaerellales</taxon>
        <taxon>Extremaceae</taxon>
        <taxon>Saxophila</taxon>
    </lineage>
</organism>
<keyword evidence="2" id="KW-1185">Reference proteome</keyword>
<gene>
    <name evidence="1" type="ORF">LTR77_006687</name>
</gene>
<dbReference type="AlphaFoldDB" id="A0AAV9P5H7"/>
<dbReference type="Proteomes" id="UP001337655">
    <property type="component" value="Unassembled WGS sequence"/>
</dbReference>
<dbReference type="EMBL" id="JAVRRT010000010">
    <property type="protein sequence ID" value="KAK5168119.1"/>
    <property type="molecule type" value="Genomic_DNA"/>
</dbReference>
<protein>
    <submittedName>
        <fullName evidence="1">Uncharacterized protein</fullName>
    </submittedName>
</protein>